<feature type="transmembrane region" description="Helical" evidence="2">
    <location>
        <begin position="143"/>
        <end position="160"/>
    </location>
</feature>
<reference evidence="3" key="3">
    <citation type="submission" date="2022-06" db="UniProtKB">
        <authorList>
            <consortium name="EnsemblPlants"/>
        </authorList>
    </citation>
    <scope>IDENTIFICATION</scope>
</reference>
<protein>
    <submittedName>
        <fullName evidence="3">Uncharacterized protein</fullName>
    </submittedName>
</protein>
<organism evidence="3 4">
    <name type="scientific">Triticum urartu</name>
    <name type="common">Red wild einkorn</name>
    <name type="synonym">Crithodium urartu</name>
    <dbReference type="NCBI Taxonomy" id="4572"/>
    <lineage>
        <taxon>Eukaryota</taxon>
        <taxon>Viridiplantae</taxon>
        <taxon>Streptophyta</taxon>
        <taxon>Embryophyta</taxon>
        <taxon>Tracheophyta</taxon>
        <taxon>Spermatophyta</taxon>
        <taxon>Magnoliopsida</taxon>
        <taxon>Liliopsida</taxon>
        <taxon>Poales</taxon>
        <taxon>Poaceae</taxon>
        <taxon>BOP clade</taxon>
        <taxon>Pooideae</taxon>
        <taxon>Triticodae</taxon>
        <taxon>Triticeae</taxon>
        <taxon>Triticinae</taxon>
        <taxon>Triticum</taxon>
    </lineage>
</organism>
<keyword evidence="4" id="KW-1185">Reference proteome</keyword>
<dbReference type="AlphaFoldDB" id="A0A8R7QNW0"/>
<dbReference type="Gramene" id="TuG1812G0600000787.01.T01">
    <property type="protein sequence ID" value="TuG1812G0600000787.01.T01"/>
    <property type="gene ID" value="TuG1812G0600000787.01"/>
</dbReference>
<name>A0A8R7QNW0_TRIUA</name>
<accession>A0A8R7QNW0</accession>
<sequence length="190" mass="20628">TTSATNPSHTPAAADRAHHNTTAAPTASQHIIATPASTNHSPLLLQTLISTPHRCRLLPPPAPQHSATEDRDDATGAGQPRRGTTPPATTLLHRELGPHRASLLPSIERGSFLYVVSPSSGASSLQRAALYPQHPFPRQLHPILRFTSVLFIACLLFVLCTKQRCVDYVWIAPHLHPRPQAVSPHLYFPA</sequence>
<proteinExistence type="predicted"/>
<keyword evidence="2" id="KW-0812">Transmembrane</keyword>
<feature type="region of interest" description="Disordered" evidence="1">
    <location>
        <begin position="1"/>
        <end position="27"/>
    </location>
</feature>
<reference evidence="3" key="2">
    <citation type="submission" date="2018-03" db="EMBL/GenBank/DDBJ databases">
        <title>The Triticum urartu genome reveals the dynamic nature of wheat genome evolution.</title>
        <authorList>
            <person name="Ling H."/>
            <person name="Ma B."/>
            <person name="Shi X."/>
            <person name="Liu H."/>
            <person name="Dong L."/>
            <person name="Sun H."/>
            <person name="Cao Y."/>
            <person name="Gao Q."/>
            <person name="Zheng S."/>
            <person name="Li Y."/>
            <person name="Yu Y."/>
            <person name="Du H."/>
            <person name="Qi M."/>
            <person name="Li Y."/>
            <person name="Yu H."/>
            <person name="Cui Y."/>
            <person name="Wang N."/>
            <person name="Chen C."/>
            <person name="Wu H."/>
            <person name="Zhao Y."/>
            <person name="Zhang J."/>
            <person name="Li Y."/>
            <person name="Zhou W."/>
            <person name="Zhang B."/>
            <person name="Hu W."/>
            <person name="Eijk M."/>
            <person name="Tang J."/>
            <person name="Witsenboer H."/>
            <person name="Zhao S."/>
            <person name="Li Z."/>
            <person name="Zhang A."/>
            <person name="Wang D."/>
            <person name="Liang C."/>
        </authorList>
    </citation>
    <scope>NUCLEOTIDE SEQUENCE [LARGE SCALE GENOMIC DNA]</scope>
    <source>
        <strain evidence="3">cv. G1812</strain>
    </source>
</reference>
<feature type="region of interest" description="Disordered" evidence="1">
    <location>
        <begin position="54"/>
        <end position="89"/>
    </location>
</feature>
<evidence type="ECO:0000313" key="4">
    <source>
        <dbReference type="Proteomes" id="UP000015106"/>
    </source>
</evidence>
<keyword evidence="2" id="KW-0472">Membrane</keyword>
<keyword evidence="2" id="KW-1133">Transmembrane helix</keyword>
<evidence type="ECO:0000313" key="3">
    <source>
        <dbReference type="EnsemblPlants" id="TuG1812G0600000787.01.T01"/>
    </source>
</evidence>
<dbReference type="EnsemblPlants" id="TuG1812G0600000787.01.T01">
    <property type="protein sequence ID" value="TuG1812G0600000787.01.T01"/>
    <property type="gene ID" value="TuG1812G0600000787.01"/>
</dbReference>
<dbReference type="Proteomes" id="UP000015106">
    <property type="component" value="Chromosome 6"/>
</dbReference>
<reference evidence="4" key="1">
    <citation type="journal article" date="2013" name="Nature">
        <title>Draft genome of the wheat A-genome progenitor Triticum urartu.</title>
        <authorList>
            <person name="Ling H.Q."/>
            <person name="Zhao S."/>
            <person name="Liu D."/>
            <person name="Wang J."/>
            <person name="Sun H."/>
            <person name="Zhang C."/>
            <person name="Fan H."/>
            <person name="Li D."/>
            <person name="Dong L."/>
            <person name="Tao Y."/>
            <person name="Gao C."/>
            <person name="Wu H."/>
            <person name="Li Y."/>
            <person name="Cui Y."/>
            <person name="Guo X."/>
            <person name="Zheng S."/>
            <person name="Wang B."/>
            <person name="Yu K."/>
            <person name="Liang Q."/>
            <person name="Yang W."/>
            <person name="Lou X."/>
            <person name="Chen J."/>
            <person name="Feng M."/>
            <person name="Jian J."/>
            <person name="Zhang X."/>
            <person name="Luo G."/>
            <person name="Jiang Y."/>
            <person name="Liu J."/>
            <person name="Wang Z."/>
            <person name="Sha Y."/>
            <person name="Zhang B."/>
            <person name="Wu H."/>
            <person name="Tang D."/>
            <person name="Shen Q."/>
            <person name="Xue P."/>
            <person name="Zou S."/>
            <person name="Wang X."/>
            <person name="Liu X."/>
            <person name="Wang F."/>
            <person name="Yang Y."/>
            <person name="An X."/>
            <person name="Dong Z."/>
            <person name="Zhang K."/>
            <person name="Zhang X."/>
            <person name="Luo M.C."/>
            <person name="Dvorak J."/>
            <person name="Tong Y."/>
            <person name="Wang J."/>
            <person name="Yang H."/>
            <person name="Li Z."/>
            <person name="Wang D."/>
            <person name="Zhang A."/>
            <person name="Wang J."/>
        </authorList>
    </citation>
    <scope>NUCLEOTIDE SEQUENCE</scope>
    <source>
        <strain evidence="4">cv. G1812</strain>
    </source>
</reference>
<evidence type="ECO:0000256" key="1">
    <source>
        <dbReference type="SAM" id="MobiDB-lite"/>
    </source>
</evidence>
<evidence type="ECO:0000256" key="2">
    <source>
        <dbReference type="SAM" id="Phobius"/>
    </source>
</evidence>